<evidence type="ECO:0000256" key="5">
    <source>
        <dbReference type="SAM" id="MobiDB-lite"/>
    </source>
</evidence>
<accession>A0A0G1WZ11</accession>
<evidence type="ECO:0000256" key="1">
    <source>
        <dbReference type="ARBA" id="ARBA00022723"/>
    </source>
</evidence>
<dbReference type="STRING" id="1618671.UY67_C0013G0007"/>
<sequence length="122" mass="13586">MKHLRQTDIDEFHDLLETEKAQLEEDLAAHGRVQNESGDWQGNSSGLMGEEADPNDAADQIEELVTNVPLVEELEAKHHDVEDAIEKIDRGTYGLCEECDGPIPLARIKVNPSARTCLEHAE</sequence>
<evidence type="ECO:0000259" key="6">
    <source>
        <dbReference type="Pfam" id="PF01258"/>
    </source>
</evidence>
<name>A0A0G1WZ11_9BACT</name>
<gene>
    <name evidence="7" type="ORF">UY67_C0013G0007</name>
</gene>
<dbReference type="Proteomes" id="UP000034273">
    <property type="component" value="Unassembled WGS sequence"/>
</dbReference>
<dbReference type="PANTHER" id="PTHR33823:SF5">
    <property type="entry name" value="DNAK SUPPRESSOR PROTEIN"/>
    <property type="match status" value="1"/>
</dbReference>
<keyword evidence="1" id="KW-0479">Metal-binding</keyword>
<dbReference type="EMBL" id="LCQW01000013">
    <property type="protein sequence ID" value="KKW23996.1"/>
    <property type="molecule type" value="Genomic_DNA"/>
</dbReference>
<feature type="compositionally biased region" description="Polar residues" evidence="5">
    <location>
        <begin position="34"/>
        <end position="46"/>
    </location>
</feature>
<dbReference type="AlphaFoldDB" id="A0A0G1WZ11"/>
<dbReference type="InterPro" id="IPR037187">
    <property type="entry name" value="DnaK_N"/>
</dbReference>
<evidence type="ECO:0000256" key="3">
    <source>
        <dbReference type="ARBA" id="ARBA00022833"/>
    </source>
</evidence>
<dbReference type="Pfam" id="PF01258">
    <property type="entry name" value="zf-dskA_traR"/>
    <property type="match status" value="1"/>
</dbReference>
<evidence type="ECO:0000313" key="8">
    <source>
        <dbReference type="Proteomes" id="UP000034273"/>
    </source>
</evidence>
<comment type="caution">
    <text evidence="7">The sequence shown here is derived from an EMBL/GenBank/DDBJ whole genome shotgun (WGS) entry which is preliminary data.</text>
</comment>
<keyword evidence="3" id="KW-0862">Zinc</keyword>
<evidence type="ECO:0000256" key="4">
    <source>
        <dbReference type="PROSITE-ProRule" id="PRU00510"/>
    </source>
</evidence>
<feature type="region of interest" description="Disordered" evidence="5">
    <location>
        <begin position="26"/>
        <end position="58"/>
    </location>
</feature>
<dbReference type="SUPFAM" id="SSF109635">
    <property type="entry name" value="DnaK suppressor protein DksA, alpha-hairpin domain"/>
    <property type="match status" value="1"/>
</dbReference>
<evidence type="ECO:0000313" key="7">
    <source>
        <dbReference type="EMBL" id="KKW23996.1"/>
    </source>
</evidence>
<keyword evidence="2" id="KW-0863">Zinc-finger</keyword>
<feature type="domain" description="Zinc finger DksA/TraR C4-type" evidence="6">
    <location>
        <begin position="91"/>
        <end position="119"/>
    </location>
</feature>
<reference evidence="7 8" key="1">
    <citation type="journal article" date="2015" name="Nature">
        <title>rRNA introns, odd ribosomes, and small enigmatic genomes across a large radiation of phyla.</title>
        <authorList>
            <person name="Brown C.T."/>
            <person name="Hug L.A."/>
            <person name="Thomas B.C."/>
            <person name="Sharon I."/>
            <person name="Castelle C.J."/>
            <person name="Singh A."/>
            <person name="Wilkins M.J."/>
            <person name="Williams K.H."/>
            <person name="Banfield J.F."/>
        </authorList>
    </citation>
    <scope>NUCLEOTIDE SEQUENCE [LARGE SCALE GENOMIC DNA]</scope>
</reference>
<dbReference type="PANTHER" id="PTHR33823">
    <property type="entry name" value="RNA POLYMERASE-BINDING TRANSCRIPTION FACTOR DKSA-RELATED"/>
    <property type="match status" value="1"/>
</dbReference>
<organism evidence="7 8">
    <name type="scientific">Candidatus Kaiserbacteria bacterium GW2011_GWA2_52_12</name>
    <dbReference type="NCBI Taxonomy" id="1618671"/>
    <lineage>
        <taxon>Bacteria</taxon>
        <taxon>Candidatus Kaiseribacteriota</taxon>
    </lineage>
</organism>
<dbReference type="SUPFAM" id="SSF57716">
    <property type="entry name" value="Glucocorticoid receptor-like (DNA-binding domain)"/>
    <property type="match status" value="1"/>
</dbReference>
<dbReference type="InterPro" id="IPR000962">
    <property type="entry name" value="Znf_DskA_TraR"/>
</dbReference>
<evidence type="ECO:0000256" key="2">
    <source>
        <dbReference type="ARBA" id="ARBA00022771"/>
    </source>
</evidence>
<proteinExistence type="predicted"/>
<protein>
    <submittedName>
        <fullName evidence="7">Transcriptional regulator, TraR/DksA family</fullName>
    </submittedName>
</protein>
<dbReference type="GO" id="GO:0008270">
    <property type="term" value="F:zinc ion binding"/>
    <property type="evidence" value="ECO:0007669"/>
    <property type="project" value="UniProtKB-KW"/>
</dbReference>
<dbReference type="PROSITE" id="PS51128">
    <property type="entry name" value="ZF_DKSA_2"/>
    <property type="match status" value="1"/>
</dbReference>
<feature type="zinc finger region" description="dksA C4-type" evidence="4">
    <location>
        <begin position="96"/>
        <end position="120"/>
    </location>
</feature>
<dbReference type="Gene3D" id="1.20.120.910">
    <property type="entry name" value="DksA, coiled-coil domain"/>
    <property type="match status" value="1"/>
</dbReference>